<keyword evidence="3" id="KW-1185">Reference proteome</keyword>
<dbReference type="InterPro" id="IPR003489">
    <property type="entry name" value="RHF/RaiA"/>
</dbReference>
<evidence type="ECO:0000256" key="1">
    <source>
        <dbReference type="SAM" id="MobiDB-lite"/>
    </source>
</evidence>
<sequence length="200" mass="21785">MAASSMHGSRLGSPRLIRSCAPGPTRPSSSRLSLMVRSGQAVQDAAQSLADDDRTTLIHIARTALMAFLPESDHPTKSWAISVHKRKSIMQIQINTGHHIDSDQALITWISEVVKKAVDRQSDQITRIEVHLRDESAGKGGQSDIHCTMEARLRGHQPLAITHEAATLGLAVKGGADKLARLLENTLGQLRDQDPRRVGD</sequence>
<comment type="caution">
    <text evidence="2">The sequence shown here is derived from an EMBL/GenBank/DDBJ whole genome shotgun (WGS) entry which is preliminary data.</text>
</comment>
<accession>A0ABS5IET0</accession>
<evidence type="ECO:0000313" key="3">
    <source>
        <dbReference type="Proteomes" id="UP000680714"/>
    </source>
</evidence>
<dbReference type="InterPro" id="IPR036567">
    <property type="entry name" value="RHF-like"/>
</dbReference>
<dbReference type="SUPFAM" id="SSF69754">
    <property type="entry name" value="Ribosome binding protein Y (YfiA homologue)"/>
    <property type="match status" value="1"/>
</dbReference>
<feature type="region of interest" description="Disordered" evidence="1">
    <location>
        <begin position="1"/>
        <end position="31"/>
    </location>
</feature>
<dbReference type="Gene3D" id="3.30.160.100">
    <property type="entry name" value="Ribosome hibernation promotion factor-like"/>
    <property type="match status" value="1"/>
</dbReference>
<evidence type="ECO:0000313" key="2">
    <source>
        <dbReference type="EMBL" id="MBR9972922.1"/>
    </source>
</evidence>
<gene>
    <name evidence="2" type="ORF">KEC16_14455</name>
</gene>
<organism evidence="2 3">
    <name type="scientific">Magnetospirillum sulfuroxidans</name>
    <dbReference type="NCBI Taxonomy" id="611300"/>
    <lineage>
        <taxon>Bacteria</taxon>
        <taxon>Pseudomonadati</taxon>
        <taxon>Pseudomonadota</taxon>
        <taxon>Alphaproteobacteria</taxon>
        <taxon>Rhodospirillales</taxon>
        <taxon>Rhodospirillaceae</taxon>
        <taxon>Magnetospirillum</taxon>
    </lineage>
</organism>
<evidence type="ECO:0008006" key="4">
    <source>
        <dbReference type="Google" id="ProtNLM"/>
    </source>
</evidence>
<dbReference type="Pfam" id="PF02482">
    <property type="entry name" value="Ribosomal_S30AE"/>
    <property type="match status" value="1"/>
</dbReference>
<dbReference type="EMBL" id="JAGTUF010000015">
    <property type="protein sequence ID" value="MBR9972922.1"/>
    <property type="molecule type" value="Genomic_DNA"/>
</dbReference>
<protein>
    <recommendedName>
        <fullName evidence="4">HPF/RaiA family ribosome-associated protein</fullName>
    </recommendedName>
</protein>
<reference evidence="2 3" key="1">
    <citation type="submission" date="2021-04" db="EMBL/GenBank/DDBJ databases">
        <title>Magnetospirillum sulfuroxidans sp. nov., a facultative chemolithoautotrophic sulfur-oxidizing alphaproteobacterium isolated from freshwater sediment and proposals for Paramagetospirillum gen. nov., and Magnetospirillaceae fam. nov.</title>
        <authorList>
            <person name="Koziaeva V."/>
            <person name="Geelhoed J.S."/>
            <person name="Sorokin D.Y."/>
            <person name="Grouzdev D.S."/>
        </authorList>
    </citation>
    <scope>NUCLEOTIDE SEQUENCE [LARGE SCALE GENOMIC DNA]</scope>
    <source>
        <strain evidence="2 3">J10</strain>
    </source>
</reference>
<dbReference type="RefSeq" id="WP_211550161.1">
    <property type="nucleotide sequence ID" value="NZ_JAGTUF010000015.1"/>
</dbReference>
<dbReference type="Proteomes" id="UP000680714">
    <property type="component" value="Unassembled WGS sequence"/>
</dbReference>
<name>A0ABS5IET0_9PROT</name>
<proteinExistence type="predicted"/>